<gene>
    <name evidence="2" type="ORF">PV328_008746</name>
</gene>
<evidence type="ECO:0000256" key="1">
    <source>
        <dbReference type="SAM" id="MobiDB-lite"/>
    </source>
</evidence>
<organism evidence="2 3">
    <name type="scientific">Microctonus aethiopoides</name>
    <dbReference type="NCBI Taxonomy" id="144406"/>
    <lineage>
        <taxon>Eukaryota</taxon>
        <taxon>Metazoa</taxon>
        <taxon>Ecdysozoa</taxon>
        <taxon>Arthropoda</taxon>
        <taxon>Hexapoda</taxon>
        <taxon>Insecta</taxon>
        <taxon>Pterygota</taxon>
        <taxon>Neoptera</taxon>
        <taxon>Endopterygota</taxon>
        <taxon>Hymenoptera</taxon>
        <taxon>Apocrita</taxon>
        <taxon>Ichneumonoidea</taxon>
        <taxon>Braconidae</taxon>
        <taxon>Euphorinae</taxon>
        <taxon>Microctonus</taxon>
    </lineage>
</organism>
<feature type="compositionally biased region" description="Basic residues" evidence="1">
    <location>
        <begin position="448"/>
        <end position="459"/>
    </location>
</feature>
<dbReference type="Proteomes" id="UP001168990">
    <property type="component" value="Unassembled WGS sequence"/>
</dbReference>
<reference evidence="2" key="2">
    <citation type="submission" date="2023-03" db="EMBL/GenBank/DDBJ databases">
        <authorList>
            <person name="Inwood S.N."/>
            <person name="Skelly J.G."/>
            <person name="Guhlin J."/>
            <person name="Harrop T.W.R."/>
            <person name="Goldson S.G."/>
            <person name="Dearden P.K."/>
        </authorList>
    </citation>
    <scope>NUCLEOTIDE SEQUENCE</scope>
    <source>
        <strain evidence="2">Irish</strain>
        <tissue evidence="2">Whole body</tissue>
    </source>
</reference>
<evidence type="ECO:0000313" key="3">
    <source>
        <dbReference type="Proteomes" id="UP001168990"/>
    </source>
</evidence>
<accession>A0AA39FK98</accession>
<reference evidence="2" key="1">
    <citation type="journal article" date="2023" name="bioRxiv">
        <title>Scaffold-level genome assemblies of two parasitoid biocontrol wasps reveal the parthenogenesis mechanism and an associated novel virus.</title>
        <authorList>
            <person name="Inwood S."/>
            <person name="Skelly J."/>
            <person name="Guhlin J."/>
            <person name="Harrop T."/>
            <person name="Goldson S."/>
            <person name="Dearden P."/>
        </authorList>
    </citation>
    <scope>NUCLEOTIDE SEQUENCE</scope>
    <source>
        <strain evidence="2">Irish</strain>
        <tissue evidence="2">Whole body</tissue>
    </source>
</reference>
<feature type="region of interest" description="Disordered" evidence="1">
    <location>
        <begin position="847"/>
        <end position="885"/>
    </location>
</feature>
<protein>
    <submittedName>
        <fullName evidence="2">Uncharacterized protein</fullName>
    </submittedName>
</protein>
<proteinExistence type="predicted"/>
<feature type="compositionally biased region" description="Basic and acidic residues" evidence="1">
    <location>
        <begin position="847"/>
        <end position="861"/>
    </location>
</feature>
<feature type="compositionally biased region" description="Polar residues" evidence="1">
    <location>
        <begin position="123"/>
        <end position="133"/>
    </location>
</feature>
<feature type="region of interest" description="Disordered" evidence="1">
    <location>
        <begin position="968"/>
        <end position="987"/>
    </location>
</feature>
<keyword evidence="3" id="KW-1185">Reference proteome</keyword>
<evidence type="ECO:0000313" key="2">
    <source>
        <dbReference type="EMBL" id="KAK0170971.1"/>
    </source>
</evidence>
<name>A0AA39FK98_9HYME</name>
<feature type="compositionally biased region" description="Basic and acidic residues" evidence="1">
    <location>
        <begin position="652"/>
        <end position="663"/>
    </location>
</feature>
<feature type="compositionally biased region" description="Basic and acidic residues" evidence="1">
    <location>
        <begin position="137"/>
        <end position="155"/>
    </location>
</feature>
<feature type="region of interest" description="Disordered" evidence="1">
    <location>
        <begin position="644"/>
        <end position="663"/>
    </location>
</feature>
<feature type="region of interest" description="Disordered" evidence="1">
    <location>
        <begin position="118"/>
        <end position="159"/>
    </location>
</feature>
<dbReference type="AlphaFoldDB" id="A0AA39FK98"/>
<dbReference type="EMBL" id="JAQQBS010000003">
    <property type="protein sequence ID" value="KAK0170971.1"/>
    <property type="molecule type" value="Genomic_DNA"/>
</dbReference>
<feature type="region of interest" description="Disordered" evidence="1">
    <location>
        <begin position="448"/>
        <end position="473"/>
    </location>
</feature>
<sequence length="1089" mass="123755">MDTVEPSLTNNNETLTKSYYRGTERIEKTNIGMKALFEFPETILIEREQAWSELFEKYSNIQNDFEFNITKDLNSVSEKGDNNGNESNDENKFFSKSRTPMRKHPALVQYWVETGNPPYQLIDENQSETGSSLNEDDDRKCRTSVESQHSNDENKGANSASLFSSVDTAAYILSNTNVTKKSDAIAIIEGAKKSTTSPDPTVNLITNQELPINSSEDRIVENKSVDTCEKTNKLNDEKFDMKDEAELIKKKLILPDISMSNDKNSLLLAKTLIKKKLSEQSFINAPVSRNTHNNCMKITDILPTLANLDKIMNTNKKIDEQEDVTLDYETSLFENVSKISNQTKLSRKKLYTGRDSPIDIILSTLRNERRFSFKKNVHPALLSSPIIRNRSSSKRRTNLFQQRRKKRFTSISQPLKTPINEESDENYTDTAINSGNETISKNVRLTRRQKKIRHTRKKLNTSSAKSPLQSYKQNEQKSMDTFVSDITDDNDELSVNEKQKLSQSKKMADLIAQCSKKILKIQLERCAITKSISNNTLFDDQSVKSLDSLSEISVRDIHNIGDDSQDSDSSTILICKCVNDQEKNVIPKNQNELLQEISENTKESQTYENQNINEISMSDALVVTDKHEVINNIDKLTTTICSESLSESGKNSSEKLSSKSERESKTHLSNKVITFSSDEEDEFVKMILEKSRKYKEKNNTKESENAESIDNFAIDSENLIQDLTNNSNNEELKISSSLPKLSNLVIVESDDSEDLADSQQNISKNVKKSVKKHTEDSNDKNLIKKIRSIVRSPNIVKIDKKPATDSVARVLQYESSSSSDSSANHENIYMPSKRLKLDSVKSRLLMSDKFEEPERRSKKSPDNNSNSDDTITIFNKKVSPKKVRKRKIRIHDRIGKNATKKDVELSKKSLPSLKKSNITTANVTKSLDKLNPSPRLTTLCPSTHNEKINEQKKSIHCDETSVSVIKSTNIKNQTRNPTVSTRKNNSTRSIKIRDMRLIDSSSDDEDDNKLIIDNKKNEKVSSIDKKNNESRSFFSNKTSCIIPSILNDSSDDESLIFEPLDDQLINRIKDSNTKIMIFQTRFDDSDSND</sequence>
<feature type="compositionally biased region" description="Polar residues" evidence="1">
    <location>
        <begin position="460"/>
        <end position="473"/>
    </location>
</feature>
<feature type="region of interest" description="Disordered" evidence="1">
    <location>
        <begin position="76"/>
        <end position="99"/>
    </location>
</feature>
<comment type="caution">
    <text evidence="2">The sequence shown here is derived from an EMBL/GenBank/DDBJ whole genome shotgun (WGS) entry which is preliminary data.</text>
</comment>